<reference evidence="1 2" key="1">
    <citation type="submission" date="2018-01" db="EMBL/GenBank/DDBJ databases">
        <title>Co-occurrence of chitin degradation, pigmentation and bioactivity in marine Pseudoalteromonas.</title>
        <authorList>
            <person name="Paulsen S."/>
            <person name="Gram L."/>
            <person name="Machado H."/>
        </authorList>
    </citation>
    <scope>NUCLEOTIDE SEQUENCE [LARGE SCALE GENOMIC DNA]</scope>
    <source>
        <strain evidence="1 2">S3898</strain>
    </source>
</reference>
<dbReference type="EMBL" id="PPSX01000012">
    <property type="protein sequence ID" value="RZQ54510.1"/>
    <property type="molecule type" value="Genomic_DNA"/>
</dbReference>
<gene>
    <name evidence="1" type="ORF">C1E23_03570</name>
</gene>
<sequence length="368" mass="41349">MIFHRQDGRVLLELETDSEGVLSTKWPKDTKHLSFIKISENEGEMLREIITWADISEHDLFEKVSFTSSECGCQQIDFDLTSLASSNPGYYISGLTNQREIVTGTTISSLCNSSDSTLLFIDNGSEQDVRAGLFTTDDGSIVIPNDSDFKLAGDRINLPNSLYEQSLTIFHINQNGQVMSQSSKPMYIFSHDTLKYYLNSESNTVASSEFNWATHSNTTQIIEMSGDIEPYQPIDLTTALEAAVTQFSEEATATVSPSFEFASVDPRIDQIQFYVSWRDPSNGKVQWRFNGKTSGSFPDFWLGSQVQQGVAGATPVSNYLQLNATNFSGEYEAYVRYLHQANRNIYTDFNTDFLSNSTYFRVDGILDR</sequence>
<dbReference type="AlphaFoldDB" id="A0A4Q7IR53"/>
<name>A0A4Q7IR53_9GAMM</name>
<organism evidence="1 2">
    <name type="scientific">Pseudoalteromonas phenolica</name>
    <dbReference type="NCBI Taxonomy" id="161398"/>
    <lineage>
        <taxon>Bacteria</taxon>
        <taxon>Pseudomonadati</taxon>
        <taxon>Pseudomonadota</taxon>
        <taxon>Gammaproteobacteria</taxon>
        <taxon>Alteromonadales</taxon>
        <taxon>Pseudoalteromonadaceae</taxon>
        <taxon>Pseudoalteromonas</taxon>
    </lineage>
</organism>
<evidence type="ECO:0000313" key="1">
    <source>
        <dbReference type="EMBL" id="RZQ54510.1"/>
    </source>
</evidence>
<protein>
    <submittedName>
        <fullName evidence="1">Uncharacterized protein</fullName>
    </submittedName>
</protein>
<dbReference type="Proteomes" id="UP000291338">
    <property type="component" value="Unassembled WGS sequence"/>
</dbReference>
<evidence type="ECO:0000313" key="2">
    <source>
        <dbReference type="Proteomes" id="UP000291338"/>
    </source>
</evidence>
<comment type="caution">
    <text evidence="1">The sequence shown here is derived from an EMBL/GenBank/DDBJ whole genome shotgun (WGS) entry which is preliminary data.</text>
</comment>
<accession>A0A4Q7IR53</accession>
<proteinExistence type="predicted"/>
<dbReference type="RefSeq" id="WP_165385490.1">
    <property type="nucleotide sequence ID" value="NZ_PPSX01000012.1"/>
</dbReference>